<keyword evidence="5" id="KW-1185">Reference proteome</keyword>
<protein>
    <recommendedName>
        <fullName evidence="1">RNA-directed DNA polymerase</fullName>
        <ecNumber evidence="1">2.7.7.49</ecNumber>
    </recommendedName>
</protein>
<dbReference type="FunFam" id="1.10.340.70:FF:000003">
    <property type="entry name" value="Protein CBG25708"/>
    <property type="match status" value="1"/>
</dbReference>
<reference evidence="4 5" key="1">
    <citation type="submission" date="2015-01" db="EMBL/GenBank/DDBJ databases">
        <title>Evolution of Trichinella species and genotypes.</title>
        <authorList>
            <person name="Korhonen P.K."/>
            <person name="Edoardo P."/>
            <person name="Giuseppe L.R."/>
            <person name="Gasser R.B."/>
        </authorList>
    </citation>
    <scope>NUCLEOTIDE SEQUENCE [LARGE SCALE GENOMIC DNA]</scope>
    <source>
        <strain evidence="4">ISS120</strain>
    </source>
</reference>
<dbReference type="InterPro" id="IPR012337">
    <property type="entry name" value="RNaseH-like_sf"/>
</dbReference>
<dbReference type="EC" id="2.7.7.49" evidence="1"/>
<dbReference type="Proteomes" id="UP000054653">
    <property type="component" value="Unassembled WGS sequence"/>
</dbReference>
<feature type="domain" description="Integrase catalytic" evidence="3">
    <location>
        <begin position="451"/>
        <end position="601"/>
    </location>
</feature>
<dbReference type="InterPro" id="IPR050951">
    <property type="entry name" value="Retrovirus_Pol_polyprotein"/>
</dbReference>
<dbReference type="InterPro" id="IPR001584">
    <property type="entry name" value="Integrase_cat-core"/>
</dbReference>
<evidence type="ECO:0000259" key="3">
    <source>
        <dbReference type="PROSITE" id="PS50994"/>
    </source>
</evidence>
<sequence>MAETQHVLATRMGSLRLGHIEEFDTSLEWNSYASRLMFYLEANKVSSDADKRAVLLSSCGSALFKLVESLLSPAKPVERSFDEIISVLNDHFAPQPSEIVNRHIFYQRKQQPGETVAEFIADLRRLAQGCNFVDLETMLRDRLVCGLRDEAVQLRLFAKKVLTFQMAQEEALSAEAACEPVSLDLDPSVLPVRMKARKVPLALKEKIDMELDKLVKQKVLEPVSHPVWATPIVTPMKADGSLRICDHKPLLGIFAPNKETPYILSPRMLRWTVMLGAYVYDICYRLGKLIANADILSRLPTKIPDFEIPPPLEVLMLESDDTVIMKANDIARMSLKDPLISRVLNWAWKGWPAKLSDKKFKPFFIRQLEISVHKGCLLWGNRVVIPSQARSRLLTVLHDGHPGIVRMKALARRYFWWPKMDEDIEKTVNTRDVCQSSRAAMPKAPVHSWETPNNPWSRSHIDFAGPFQGKTFLIVVDTFSKWLEVIPISEMSTRTVIEELHQLFATHGLPNTIVSDNAAQFLSVEFQQFLKRGAIRHARIAPFHPASNGQAERMVRTTKEALRKMVHGSWKQRLANFLFLQRVSPCATTGKSPAELLMKRRLRTVLDRIHPDIEVEAIEGNSDVTKPDKQKIRKFAPDDLVFARNYAHGPKWCPATIVAPTGPVFYKVRTTDGQLWKRHLDQLRKRHPSIEVTEDTETDVNKTQQSNIADNSSQTEQEDCQQLMEKSPSAVVEPIAERIPEPITETIAEQPTRPPRTRRKPNGIWRETHERAADGAHLLGLKVWGEQGKLMLKRDNDVGVAADELTRRSVFSYCGKLVAHFPVCGWLRIAATYIKRKANDATTSWDEVIEAVEAKVWVDASSQAVGVALEIGGSVVEDVAWLSLDDAQHINMAELDAVIKSFNMAFSWQITKIRLMTDSVTVHQWVTDGLSRKTRLRTKATGEMLIRRKVGIVLLLVEEFVLELYVELVRSANNKADELTRVPRQ</sequence>
<name>A0A0V1D4I1_TRIBR</name>
<dbReference type="SUPFAM" id="SSF56672">
    <property type="entry name" value="DNA/RNA polymerases"/>
    <property type="match status" value="1"/>
</dbReference>
<dbReference type="Pfam" id="PF00665">
    <property type="entry name" value="rve"/>
    <property type="match status" value="1"/>
</dbReference>
<dbReference type="Gene3D" id="1.10.340.70">
    <property type="match status" value="1"/>
</dbReference>
<accession>A0A0V1D4I1</accession>
<dbReference type="Pfam" id="PF17921">
    <property type="entry name" value="Integrase_H2C2"/>
    <property type="match status" value="1"/>
</dbReference>
<dbReference type="InterPro" id="IPR041588">
    <property type="entry name" value="Integrase_H2C2"/>
</dbReference>
<dbReference type="PANTHER" id="PTHR37984">
    <property type="entry name" value="PROTEIN CBG26694"/>
    <property type="match status" value="1"/>
</dbReference>
<dbReference type="InterPro" id="IPR043502">
    <property type="entry name" value="DNA/RNA_pol_sf"/>
</dbReference>
<dbReference type="InterPro" id="IPR055475">
    <property type="entry name" value="DUF7047"/>
</dbReference>
<dbReference type="SUPFAM" id="SSF53098">
    <property type="entry name" value="Ribonuclease H-like"/>
    <property type="match status" value="2"/>
</dbReference>
<dbReference type="GO" id="GO:0015074">
    <property type="term" value="P:DNA integration"/>
    <property type="evidence" value="ECO:0007669"/>
    <property type="project" value="InterPro"/>
</dbReference>
<dbReference type="GO" id="GO:0042575">
    <property type="term" value="C:DNA polymerase complex"/>
    <property type="evidence" value="ECO:0007669"/>
    <property type="project" value="UniProtKB-ARBA"/>
</dbReference>
<dbReference type="FunFam" id="3.30.420.10:FF:000063">
    <property type="entry name" value="Retrovirus-related Pol polyprotein from transposon 297-like Protein"/>
    <property type="match status" value="1"/>
</dbReference>
<dbReference type="Gene3D" id="3.30.420.10">
    <property type="entry name" value="Ribonuclease H-like superfamily/Ribonuclease H"/>
    <property type="match status" value="2"/>
</dbReference>
<organism evidence="4 5">
    <name type="scientific">Trichinella britovi</name>
    <name type="common">Parasitic roundworm</name>
    <dbReference type="NCBI Taxonomy" id="45882"/>
    <lineage>
        <taxon>Eukaryota</taxon>
        <taxon>Metazoa</taxon>
        <taxon>Ecdysozoa</taxon>
        <taxon>Nematoda</taxon>
        <taxon>Enoplea</taxon>
        <taxon>Dorylaimia</taxon>
        <taxon>Trichinellida</taxon>
        <taxon>Trichinellidae</taxon>
        <taxon>Trichinella</taxon>
    </lineage>
</organism>
<dbReference type="GO" id="GO:0003676">
    <property type="term" value="F:nucleic acid binding"/>
    <property type="evidence" value="ECO:0007669"/>
    <property type="project" value="InterPro"/>
</dbReference>
<evidence type="ECO:0000313" key="4">
    <source>
        <dbReference type="EMBL" id="KRY55859.1"/>
    </source>
</evidence>
<dbReference type="OMA" id="IWRETHE"/>
<dbReference type="Gene3D" id="3.10.10.10">
    <property type="entry name" value="HIV Type 1 Reverse Transcriptase, subunit A, domain 1"/>
    <property type="match status" value="1"/>
</dbReference>
<dbReference type="Pfam" id="PF23088">
    <property type="entry name" value="DUF7047"/>
    <property type="match status" value="1"/>
</dbReference>
<dbReference type="EMBL" id="JYDI01000050">
    <property type="protein sequence ID" value="KRY55859.1"/>
    <property type="molecule type" value="Genomic_DNA"/>
</dbReference>
<evidence type="ECO:0000256" key="2">
    <source>
        <dbReference type="SAM" id="MobiDB-lite"/>
    </source>
</evidence>
<dbReference type="PROSITE" id="PS50994">
    <property type="entry name" value="INTEGRASE"/>
    <property type="match status" value="1"/>
</dbReference>
<dbReference type="AlphaFoldDB" id="A0A0V1D4I1"/>
<gene>
    <name evidence="4" type="primary">K02A2.6</name>
    <name evidence="4" type="ORF">T03_10050</name>
</gene>
<feature type="compositionally biased region" description="Polar residues" evidence="2">
    <location>
        <begin position="701"/>
        <end position="715"/>
    </location>
</feature>
<evidence type="ECO:0000256" key="1">
    <source>
        <dbReference type="ARBA" id="ARBA00012493"/>
    </source>
</evidence>
<dbReference type="InterPro" id="IPR036397">
    <property type="entry name" value="RNaseH_sf"/>
</dbReference>
<comment type="caution">
    <text evidence="4">The sequence shown here is derived from an EMBL/GenBank/DDBJ whole genome shotgun (WGS) entry which is preliminary data.</text>
</comment>
<dbReference type="GO" id="GO:0003964">
    <property type="term" value="F:RNA-directed DNA polymerase activity"/>
    <property type="evidence" value="ECO:0007669"/>
    <property type="project" value="UniProtKB-EC"/>
</dbReference>
<dbReference type="STRING" id="45882.A0A0V1D4I1"/>
<dbReference type="PANTHER" id="PTHR37984:SF12">
    <property type="entry name" value="RIBONUCLEASE H"/>
    <property type="match status" value="1"/>
</dbReference>
<evidence type="ECO:0000313" key="5">
    <source>
        <dbReference type="Proteomes" id="UP000054653"/>
    </source>
</evidence>
<feature type="region of interest" description="Disordered" evidence="2">
    <location>
        <begin position="687"/>
        <end position="717"/>
    </location>
</feature>
<dbReference type="OrthoDB" id="5920039at2759"/>
<proteinExistence type="predicted"/>